<dbReference type="InterPro" id="IPR000742">
    <property type="entry name" value="EGF"/>
</dbReference>
<keyword evidence="2" id="KW-1133">Transmembrane helix</keyword>
<feature type="region of interest" description="Disordered" evidence="1">
    <location>
        <begin position="1"/>
        <end position="21"/>
    </location>
</feature>
<evidence type="ECO:0000256" key="2">
    <source>
        <dbReference type="SAM" id="Phobius"/>
    </source>
</evidence>
<dbReference type="AlphaFoldDB" id="A0AAD3CFR8"/>
<feature type="domain" description="EGF-like" evidence="3">
    <location>
        <begin position="493"/>
        <end position="504"/>
    </location>
</feature>
<dbReference type="Proteomes" id="UP001054902">
    <property type="component" value="Unassembled WGS sequence"/>
</dbReference>
<sequence>MDDEKDLDVKPDGNHFQEDSSITHSSGAITYDLAKPFNSSTYTQNKDDGISLWSIDNDNDNDDDEDKISYTASEKFTEDQLPSRASIYHRNNHFELEEDITSIALISPVTSIPFFMSVFVMVVQVTILALCMESLIDEVEPGNRLHVPDYNTVEEILAQALALLVSLFTSRDIVSSLSVFDVTYGNAEENAVASKWKWYLLNFARFAIASLGLVVTFCFILQGTEVLDLFLDFAAVQFVSELDDIAFHLAKAGVLGDQMLDATIKASQVELNYRRKSEGNLRPVKVVGYSLLFCMLIAPWSAVKVFQSRGVYFKADCQTFHIYFENNSFKTNVCDTLRQQGLACPTSWSSTSLTSVRYELFSDIYSADTDQKGYIETENHRPIYYQRGFDNSDAESGPYSWGKISYCQQVNAWVFSIEGLKKGANADDCSWLIKSPETDAFNLDQVPEGDWVAWTGRIVETVVDITCIECDAGEIATVGCNFHGNCSATESTCQCETSFLGYQCEVCAACEIKSHNGNFFASAKTEILSIATNETVANELFQFNETSLFQILLKDDVPVEVYDRQVYYIDGSKGDFMFLVYTGGTYSIRLITSDQMGRKTLTEYLETFHSFWDSNSTLLFETEVTREMSSIGLQWFSASSNTIAPFSFDCTNSEYEDKCVLSTT</sequence>
<accession>A0AAD3CFR8</accession>
<feature type="transmembrane region" description="Helical" evidence="2">
    <location>
        <begin position="203"/>
        <end position="222"/>
    </location>
</feature>
<dbReference type="PROSITE" id="PS00022">
    <property type="entry name" value="EGF_1"/>
    <property type="match status" value="1"/>
</dbReference>
<evidence type="ECO:0000256" key="1">
    <source>
        <dbReference type="SAM" id="MobiDB-lite"/>
    </source>
</evidence>
<name>A0AAD3CFR8_9STRA</name>
<organism evidence="4 5">
    <name type="scientific">Chaetoceros tenuissimus</name>
    <dbReference type="NCBI Taxonomy" id="426638"/>
    <lineage>
        <taxon>Eukaryota</taxon>
        <taxon>Sar</taxon>
        <taxon>Stramenopiles</taxon>
        <taxon>Ochrophyta</taxon>
        <taxon>Bacillariophyta</taxon>
        <taxon>Coscinodiscophyceae</taxon>
        <taxon>Chaetocerotophycidae</taxon>
        <taxon>Chaetocerotales</taxon>
        <taxon>Chaetocerotaceae</taxon>
        <taxon>Chaetoceros</taxon>
    </lineage>
</organism>
<keyword evidence="5" id="KW-1185">Reference proteome</keyword>
<comment type="caution">
    <text evidence="4">The sequence shown here is derived from an EMBL/GenBank/DDBJ whole genome shotgun (WGS) entry which is preliminary data.</text>
</comment>
<evidence type="ECO:0000313" key="5">
    <source>
        <dbReference type="Proteomes" id="UP001054902"/>
    </source>
</evidence>
<dbReference type="EMBL" id="BLLK01000020">
    <property type="protein sequence ID" value="GFH44818.1"/>
    <property type="molecule type" value="Genomic_DNA"/>
</dbReference>
<feature type="compositionally biased region" description="Basic and acidic residues" evidence="1">
    <location>
        <begin position="7"/>
        <end position="18"/>
    </location>
</feature>
<evidence type="ECO:0000259" key="3">
    <source>
        <dbReference type="PROSITE" id="PS00022"/>
    </source>
</evidence>
<protein>
    <recommendedName>
        <fullName evidence="3">EGF-like domain-containing protein</fullName>
    </recommendedName>
</protein>
<evidence type="ECO:0000313" key="4">
    <source>
        <dbReference type="EMBL" id="GFH44818.1"/>
    </source>
</evidence>
<keyword evidence="2" id="KW-0812">Transmembrane</keyword>
<reference evidence="4 5" key="1">
    <citation type="journal article" date="2021" name="Sci. Rep.">
        <title>The genome of the diatom Chaetoceros tenuissimus carries an ancient integrated fragment of an extant virus.</title>
        <authorList>
            <person name="Hongo Y."/>
            <person name="Kimura K."/>
            <person name="Takaki Y."/>
            <person name="Yoshida Y."/>
            <person name="Baba S."/>
            <person name="Kobayashi G."/>
            <person name="Nagasaki K."/>
            <person name="Hano T."/>
            <person name="Tomaru Y."/>
        </authorList>
    </citation>
    <scope>NUCLEOTIDE SEQUENCE [LARGE SCALE GENOMIC DNA]</scope>
    <source>
        <strain evidence="4 5">NIES-3715</strain>
    </source>
</reference>
<keyword evidence="2" id="KW-0472">Membrane</keyword>
<proteinExistence type="predicted"/>
<gene>
    <name evidence="4" type="ORF">CTEN210_01292</name>
</gene>